<name>A0A1G9AU25_9GAMM</name>
<dbReference type="STRING" id="376427.SAMN04487954_11492"/>
<sequence length="209" mass="23401">MSRKPVHLKAPGPKGDRQAMWEAIRALHADGQDITVRDVWLVISHDAPKGRVRDYLMGLEKAGYLKRSDAPRVSGTYVHYTLVRDIGVEAPRVRRDGSEPMAGRGREQLWRTLKIIGEFTAAQLADAASTPAVPIAEHTARDYCYFLRDAGYLSVTREASPGVPERYRLMPSRWTGPLAPMIQRTKQLYDPNTGEVVYTRVTQTEGGEP</sequence>
<dbReference type="Proteomes" id="UP000198525">
    <property type="component" value="Unassembled WGS sequence"/>
</dbReference>
<keyword evidence="2" id="KW-1185">Reference proteome</keyword>
<dbReference type="OrthoDB" id="8080957at2"/>
<evidence type="ECO:0000313" key="2">
    <source>
        <dbReference type="Proteomes" id="UP000198525"/>
    </source>
</evidence>
<dbReference type="AlphaFoldDB" id="A0A1G9AU25"/>
<proteinExistence type="predicted"/>
<organism evidence="1 2">
    <name type="scientific">Billgrantia gudaonensis</name>
    <dbReference type="NCBI Taxonomy" id="376427"/>
    <lineage>
        <taxon>Bacteria</taxon>
        <taxon>Pseudomonadati</taxon>
        <taxon>Pseudomonadota</taxon>
        <taxon>Gammaproteobacteria</taxon>
        <taxon>Oceanospirillales</taxon>
        <taxon>Halomonadaceae</taxon>
        <taxon>Billgrantia</taxon>
    </lineage>
</organism>
<gene>
    <name evidence="1" type="ORF">SAMN04487954_11492</name>
</gene>
<dbReference type="EMBL" id="FNES01000014">
    <property type="protein sequence ID" value="SDK30802.1"/>
    <property type="molecule type" value="Genomic_DNA"/>
</dbReference>
<protein>
    <submittedName>
        <fullName evidence="1">Uncharacterized protein</fullName>
    </submittedName>
</protein>
<evidence type="ECO:0000313" key="1">
    <source>
        <dbReference type="EMBL" id="SDK30802.1"/>
    </source>
</evidence>
<dbReference type="RefSeq" id="WP_089687923.1">
    <property type="nucleotide sequence ID" value="NZ_FNES01000014.1"/>
</dbReference>
<accession>A0A1G9AU25</accession>
<reference evidence="1 2" key="1">
    <citation type="submission" date="2016-10" db="EMBL/GenBank/DDBJ databases">
        <authorList>
            <person name="de Groot N.N."/>
        </authorList>
    </citation>
    <scope>NUCLEOTIDE SEQUENCE [LARGE SCALE GENOMIC DNA]</scope>
    <source>
        <strain evidence="1 2">CGMCC 1.6133</strain>
    </source>
</reference>